<protein>
    <submittedName>
        <fullName evidence="3">Uncharacterized protein</fullName>
    </submittedName>
</protein>
<dbReference type="RefSeq" id="XP_002340101.1">
    <property type="nucleotide sequence ID" value="XM_002340060.1"/>
</dbReference>
<feature type="transmembrane region" description="Helical" evidence="2">
    <location>
        <begin position="12"/>
        <end position="33"/>
    </location>
</feature>
<dbReference type="EMBL" id="EQ962652">
    <property type="protein sequence ID" value="EED22714.1"/>
    <property type="molecule type" value="Genomic_DNA"/>
</dbReference>
<sequence length="175" mass="19802">MAIGKLMVDREGYGYAWLLMLTVVCLFVLKNILYSSCLAATIMETLQRSSPVATTSEGIQSLAPRADHEQSPVGSLPSTIPLDESSSRDTESVADFIMLDDDDDDDRAVASSPRPRRANLKKPDYSYSDYERMIKDVTNPSRKRRRQDKDNIIPVDSILVRILIFRLLILWVDTF</sequence>
<feature type="region of interest" description="Disordered" evidence="1">
    <location>
        <begin position="57"/>
        <end position="122"/>
    </location>
</feature>
<dbReference type="HOGENOM" id="CLU_1533580_0_0_1"/>
<accession>B8LX64</accession>
<keyword evidence="2" id="KW-0812">Transmembrane</keyword>
<dbReference type="AlphaFoldDB" id="B8LX64"/>
<name>B8LX64_TALSN</name>
<dbReference type="VEuPathDB" id="FungiDB:TSTA_062020"/>
<evidence type="ECO:0000313" key="4">
    <source>
        <dbReference type="Proteomes" id="UP000001745"/>
    </source>
</evidence>
<keyword evidence="4" id="KW-1185">Reference proteome</keyword>
<keyword evidence="2" id="KW-0472">Membrane</keyword>
<organism evidence="3 4">
    <name type="scientific">Talaromyces stipitatus (strain ATCC 10500 / CBS 375.48 / QM 6759 / NRRL 1006)</name>
    <name type="common">Penicillium stipitatum</name>
    <dbReference type="NCBI Taxonomy" id="441959"/>
    <lineage>
        <taxon>Eukaryota</taxon>
        <taxon>Fungi</taxon>
        <taxon>Dikarya</taxon>
        <taxon>Ascomycota</taxon>
        <taxon>Pezizomycotina</taxon>
        <taxon>Eurotiomycetes</taxon>
        <taxon>Eurotiomycetidae</taxon>
        <taxon>Eurotiales</taxon>
        <taxon>Trichocomaceae</taxon>
        <taxon>Talaromyces</taxon>
        <taxon>Talaromyces sect. Talaromyces</taxon>
    </lineage>
</organism>
<dbReference type="Proteomes" id="UP000001745">
    <property type="component" value="Unassembled WGS sequence"/>
</dbReference>
<keyword evidence="2" id="KW-1133">Transmembrane helix</keyword>
<dbReference type="GeneID" id="8105389"/>
<feature type="transmembrane region" description="Helical" evidence="2">
    <location>
        <begin position="152"/>
        <end position="172"/>
    </location>
</feature>
<evidence type="ECO:0000256" key="2">
    <source>
        <dbReference type="SAM" id="Phobius"/>
    </source>
</evidence>
<proteinExistence type="predicted"/>
<evidence type="ECO:0000313" key="3">
    <source>
        <dbReference type="EMBL" id="EED22714.1"/>
    </source>
</evidence>
<gene>
    <name evidence="3" type="ORF">TSTA_062020</name>
</gene>
<reference evidence="4" key="1">
    <citation type="journal article" date="2015" name="Genome Announc.">
        <title>Genome sequence of the AIDS-associated pathogen Penicillium marneffei (ATCC18224) and its near taxonomic relative Talaromyces stipitatus (ATCC10500).</title>
        <authorList>
            <person name="Nierman W.C."/>
            <person name="Fedorova-Abrams N.D."/>
            <person name="Andrianopoulos A."/>
        </authorList>
    </citation>
    <scope>NUCLEOTIDE SEQUENCE [LARGE SCALE GENOMIC DNA]</scope>
    <source>
        <strain evidence="4">ATCC 10500 / CBS 375.48 / QM 6759 / NRRL 1006</strain>
    </source>
</reference>
<evidence type="ECO:0000256" key="1">
    <source>
        <dbReference type="SAM" id="MobiDB-lite"/>
    </source>
</evidence>
<dbReference type="InParanoid" id="B8LX64"/>